<evidence type="ECO:0000313" key="11">
    <source>
        <dbReference type="Proteomes" id="UP000054359"/>
    </source>
</evidence>
<keyword evidence="5" id="KW-0804">Transcription</keyword>
<evidence type="ECO:0000256" key="4">
    <source>
        <dbReference type="ARBA" id="ARBA00023125"/>
    </source>
</evidence>
<dbReference type="GO" id="GO:0005634">
    <property type="term" value="C:nucleus"/>
    <property type="evidence" value="ECO:0007669"/>
    <property type="project" value="UniProtKB-SubCell"/>
</dbReference>
<keyword evidence="6 7" id="KW-0539">Nucleus</keyword>
<organism evidence="10 11">
    <name type="scientific">Stegodyphus mimosarum</name>
    <name type="common">African social velvet spider</name>
    <dbReference type="NCBI Taxonomy" id="407821"/>
    <lineage>
        <taxon>Eukaryota</taxon>
        <taxon>Metazoa</taxon>
        <taxon>Ecdysozoa</taxon>
        <taxon>Arthropoda</taxon>
        <taxon>Chelicerata</taxon>
        <taxon>Arachnida</taxon>
        <taxon>Araneae</taxon>
        <taxon>Araneomorphae</taxon>
        <taxon>Entelegynae</taxon>
        <taxon>Eresoidea</taxon>
        <taxon>Eresidae</taxon>
        <taxon>Stegodyphus</taxon>
    </lineage>
</organism>
<evidence type="ECO:0000256" key="3">
    <source>
        <dbReference type="ARBA" id="ARBA00023015"/>
    </source>
</evidence>
<name>A0A087TGW6_STEMI</name>
<evidence type="ECO:0000259" key="9">
    <source>
        <dbReference type="PROSITE" id="PS51968"/>
    </source>
</evidence>
<accession>A0A087TGW6</accession>
<evidence type="ECO:0000256" key="6">
    <source>
        <dbReference type="ARBA" id="ARBA00023242"/>
    </source>
</evidence>
<dbReference type="InterPro" id="IPR041418">
    <property type="entry name" value="SAM_3"/>
</dbReference>
<keyword evidence="4 7" id="KW-0238">DNA-binding</keyword>
<dbReference type="Pfam" id="PF25416">
    <property type="entry name" value="GRHL1_C"/>
    <property type="match status" value="1"/>
</dbReference>
<dbReference type="SUPFAM" id="SSF47769">
    <property type="entry name" value="SAM/Pointed domain"/>
    <property type="match status" value="1"/>
</dbReference>
<keyword evidence="11" id="KW-1185">Reference proteome</keyword>
<dbReference type="Pfam" id="PF04516">
    <property type="entry name" value="CP2"/>
    <property type="match status" value="1"/>
</dbReference>
<dbReference type="Pfam" id="PF18016">
    <property type="entry name" value="SAM_3"/>
    <property type="match status" value="1"/>
</dbReference>
<dbReference type="Proteomes" id="UP000054359">
    <property type="component" value="Unassembled WGS sequence"/>
</dbReference>
<dbReference type="InterPro" id="IPR007604">
    <property type="entry name" value="CP2"/>
</dbReference>
<feature type="domain" description="Grh/CP2 DB" evidence="9">
    <location>
        <begin position="1"/>
        <end position="123"/>
    </location>
</feature>
<evidence type="ECO:0000256" key="7">
    <source>
        <dbReference type="PROSITE-ProRule" id="PRU01313"/>
    </source>
</evidence>
<feature type="compositionally biased region" description="Low complexity" evidence="8">
    <location>
        <begin position="139"/>
        <end position="150"/>
    </location>
</feature>
<dbReference type="EMBL" id="KK115172">
    <property type="protein sequence ID" value="KFM64355.1"/>
    <property type="molecule type" value="Genomic_DNA"/>
</dbReference>
<dbReference type="PANTHER" id="PTHR11037">
    <property type="entry name" value="TRANSCRIPTION FACTOR CP2"/>
    <property type="match status" value="1"/>
</dbReference>
<dbReference type="PROSITE" id="PS51968">
    <property type="entry name" value="GRH_CP2_DB"/>
    <property type="match status" value="1"/>
</dbReference>
<dbReference type="GO" id="GO:0000978">
    <property type="term" value="F:RNA polymerase II cis-regulatory region sequence-specific DNA binding"/>
    <property type="evidence" value="ECO:0007669"/>
    <property type="project" value="TreeGrafter"/>
</dbReference>
<evidence type="ECO:0000256" key="2">
    <source>
        <dbReference type="ARBA" id="ARBA00010852"/>
    </source>
</evidence>
<gene>
    <name evidence="10" type="ORF">X975_25067</name>
</gene>
<dbReference type="InterPro" id="IPR057520">
    <property type="entry name" value="GRHL1/CP2_C"/>
</dbReference>
<evidence type="ECO:0000256" key="1">
    <source>
        <dbReference type="ARBA" id="ARBA00004123"/>
    </source>
</evidence>
<dbReference type="OrthoDB" id="9996779at2759"/>
<dbReference type="InterPro" id="IPR040167">
    <property type="entry name" value="TF_CP2-like"/>
</dbReference>
<dbReference type="Gene3D" id="1.10.150.50">
    <property type="entry name" value="Transcription Factor, Ets-1"/>
    <property type="match status" value="1"/>
</dbReference>
<comment type="subcellular location">
    <subcellularLocation>
        <location evidence="1 7">Nucleus</location>
    </subcellularLocation>
</comment>
<dbReference type="InterPro" id="IPR013761">
    <property type="entry name" value="SAM/pointed_sf"/>
</dbReference>
<protein>
    <submittedName>
        <fullName evidence="10">Upstream-binding protein 1</fullName>
    </submittedName>
</protein>
<evidence type="ECO:0000256" key="5">
    <source>
        <dbReference type="ARBA" id="ARBA00023163"/>
    </source>
</evidence>
<evidence type="ECO:0000256" key="8">
    <source>
        <dbReference type="SAM" id="MobiDB-lite"/>
    </source>
</evidence>
<sequence length="326" mass="36858">MWDPTREASVFLKINCISTEFTCKRRGGEKGVPFRILIETYSHWEDPPRKLDAASCLVKVFKSKGADRKHKTDREKYEKLPQAEQRDLQPSYQCTVFTPSTVKVENIPFQDFSESLSPKSFNSSFDVKPESPVISASEVTTSTPSVTSSPQNGPEQKDKSEADDSSIAVQQVQGDEIYITTKTSTAELHNWLIKNKFSKYLSCFALYSAKDLLCLNRADMVDICGAADGIRLYNCLHIRHPPPLRKFYISKDKLRFHGLYLDSLTCYEVKEQLCKIYRLPSGAVGEIYVTGPEGILLIMTDKVLQNIKDESTYISDVLKGKIVNNI</sequence>
<dbReference type="STRING" id="407821.A0A087TGW6"/>
<keyword evidence="3" id="KW-0805">Transcription regulation</keyword>
<dbReference type="AlphaFoldDB" id="A0A087TGW6"/>
<dbReference type="PANTHER" id="PTHR11037:SF21">
    <property type="entry name" value="GEMINI, ISOFORM C"/>
    <property type="match status" value="1"/>
</dbReference>
<dbReference type="OMA" id="XNLLPTT"/>
<feature type="non-terminal residue" evidence="10">
    <location>
        <position position="326"/>
    </location>
</feature>
<proteinExistence type="inferred from homology"/>
<feature type="region of interest" description="Disordered" evidence="8">
    <location>
        <begin position="135"/>
        <end position="166"/>
    </location>
</feature>
<evidence type="ECO:0000313" key="10">
    <source>
        <dbReference type="EMBL" id="KFM64355.1"/>
    </source>
</evidence>
<reference evidence="10 11" key="1">
    <citation type="submission" date="2013-11" db="EMBL/GenBank/DDBJ databases">
        <title>Genome sequencing of Stegodyphus mimosarum.</title>
        <authorList>
            <person name="Bechsgaard J."/>
        </authorList>
    </citation>
    <scope>NUCLEOTIDE SEQUENCE [LARGE SCALE GENOMIC DNA]</scope>
</reference>
<dbReference type="GO" id="GO:0001228">
    <property type="term" value="F:DNA-binding transcription activator activity, RNA polymerase II-specific"/>
    <property type="evidence" value="ECO:0007669"/>
    <property type="project" value="TreeGrafter"/>
</dbReference>
<comment type="similarity">
    <text evidence="2">Belongs to the grh/CP2 family. CP2 subfamily.</text>
</comment>